<dbReference type="EMBL" id="JYDQ01000307">
    <property type="protein sequence ID" value="KRY08832.1"/>
    <property type="molecule type" value="Genomic_DNA"/>
</dbReference>
<comment type="caution">
    <text evidence="1">The sequence shown here is derived from an EMBL/GenBank/DDBJ whole genome shotgun (WGS) entry which is preliminary data.</text>
</comment>
<gene>
    <name evidence="1" type="ORF">T12_1357</name>
</gene>
<proteinExistence type="predicted"/>
<dbReference type="PANTHER" id="PTHR47331:SF1">
    <property type="entry name" value="GAG-LIKE PROTEIN"/>
    <property type="match status" value="1"/>
</dbReference>
<dbReference type="OrthoDB" id="5872779at2759"/>
<protein>
    <submittedName>
        <fullName evidence="1">Uncharacterized protein</fullName>
    </submittedName>
</protein>
<dbReference type="PANTHER" id="PTHR47331">
    <property type="entry name" value="PHD-TYPE DOMAIN-CONTAINING PROTEIN"/>
    <property type="match status" value="1"/>
</dbReference>
<dbReference type="AlphaFoldDB" id="A0A0V0Z8L9"/>
<evidence type="ECO:0000313" key="2">
    <source>
        <dbReference type="Proteomes" id="UP000054783"/>
    </source>
</evidence>
<reference evidence="1 2" key="1">
    <citation type="submission" date="2015-01" db="EMBL/GenBank/DDBJ databases">
        <title>Evolution of Trichinella species and genotypes.</title>
        <authorList>
            <person name="Korhonen P.K."/>
            <person name="Edoardo P."/>
            <person name="Giuseppe L.R."/>
            <person name="Gasser R.B."/>
        </authorList>
    </citation>
    <scope>NUCLEOTIDE SEQUENCE [LARGE SCALE GENOMIC DNA]</scope>
    <source>
        <strain evidence="1">ISS2496</strain>
    </source>
</reference>
<dbReference type="STRING" id="990121.A0A0V0Z8L9"/>
<accession>A0A0V0Z8L9</accession>
<evidence type="ECO:0000313" key="1">
    <source>
        <dbReference type="EMBL" id="KRY08832.1"/>
    </source>
</evidence>
<keyword evidence="2" id="KW-1185">Reference proteome</keyword>
<sequence length="303" mass="35429">MKNIIRLELHGFSDASERAYGGAVYIKMIDVEGRGVIKLVVAKSKVAPLKSVTLPRLELVAALVTAKLISHVKQVIDLNMDRICCWSDSQITLCWIRNAARTWKPFVKNRVESIHELVKPEDWRYCPTKDNPADVVTRGTTLRKLKDNHLWWDGPKWLHDENQWPKERLQRTMTKEIQNIIEEERKPTLITLNVNVTTPPILEFEKFGNFEKMQRLTAYCKRFASNCKTLPERRKLRELTSEEIITTEKYSLKTVQTDDFHDEIQILQNGRPLPKENRLRTLDPFLDEDESVDDYDSQILIMK</sequence>
<dbReference type="Pfam" id="PF05380">
    <property type="entry name" value="Peptidase_A17"/>
    <property type="match status" value="1"/>
</dbReference>
<name>A0A0V0Z8L9_9BILA</name>
<dbReference type="Proteomes" id="UP000054783">
    <property type="component" value="Unassembled WGS sequence"/>
</dbReference>
<organism evidence="1 2">
    <name type="scientific">Trichinella patagoniensis</name>
    <dbReference type="NCBI Taxonomy" id="990121"/>
    <lineage>
        <taxon>Eukaryota</taxon>
        <taxon>Metazoa</taxon>
        <taxon>Ecdysozoa</taxon>
        <taxon>Nematoda</taxon>
        <taxon>Enoplea</taxon>
        <taxon>Dorylaimia</taxon>
        <taxon>Trichinellida</taxon>
        <taxon>Trichinellidae</taxon>
        <taxon>Trichinella</taxon>
    </lineage>
</organism>
<dbReference type="InterPro" id="IPR008042">
    <property type="entry name" value="Retrotrans_Pao"/>
</dbReference>